<proteinExistence type="predicted"/>
<dbReference type="Proteomes" id="UP000257815">
    <property type="component" value="Segment"/>
</dbReference>
<evidence type="ECO:0008006" key="3">
    <source>
        <dbReference type="Google" id="ProtNLM"/>
    </source>
</evidence>
<organism evidence="1 2">
    <name type="scientific">Erwinia phage SunLIRen</name>
    <dbReference type="NCBI Taxonomy" id="2267654"/>
    <lineage>
        <taxon>Viruses</taxon>
        <taxon>Duplodnaviria</taxon>
        <taxon>Heunggongvirae</taxon>
        <taxon>Uroviricota</taxon>
        <taxon>Caudoviricetes</taxon>
        <taxon>Andersonviridae</taxon>
        <taxon>Ounavirinae</taxon>
        <taxon>Kolesnikvirus</taxon>
        <taxon>Kolesnikvirus Ea214</taxon>
    </lineage>
</organism>
<sequence>MYVTTKNPVHLWNIRAGLNAAKRYSPEYWKALENQAERMMEELKETIQAIRERDALGLIDGQVDMDFVLQGFTYLSQFDHEAALNRVCDNNDLKITTDAGTALRWLDEHSEKDPQTAYEIVSTEVNGVTHYSVHRLSDNKVIKPLNHPTVTLYDLVAGNTEIFVASKESCTQCKSIIKTLEDLGYVFTVLDLDNSEADKEFADEVGIDIGCVAFFDGESVSKISVGSGHDKEFVSNWLKGVGANGKAD</sequence>
<gene>
    <name evidence="1" type="ORF">SUNLIREN_123</name>
</gene>
<evidence type="ECO:0000313" key="2">
    <source>
        <dbReference type="Proteomes" id="UP000257815"/>
    </source>
</evidence>
<dbReference type="Gene3D" id="1.10.3420.10">
    <property type="entry name" value="putative ntp pyrophosphohydrolase like domain"/>
    <property type="match status" value="1"/>
</dbReference>
<reference evidence="2" key="1">
    <citation type="submission" date="2018-06" db="EMBL/GenBank/DDBJ databases">
        <authorList>
            <person name="Sharma R."/>
            <person name="Ke K."/>
            <person name="Breakwell D.P."/>
            <person name="Hope S."/>
            <person name="Grose J.H."/>
        </authorList>
    </citation>
    <scope>NUCLEOTIDE SEQUENCE [LARGE SCALE GENOMIC DNA]</scope>
</reference>
<dbReference type="InterPro" id="IPR023292">
    <property type="entry name" value="NTP_PyroPHydrolase-like_dom_sf"/>
</dbReference>
<evidence type="ECO:0000313" key="1">
    <source>
        <dbReference type="EMBL" id="AXN57423.1"/>
    </source>
</evidence>
<dbReference type="SUPFAM" id="SSF52833">
    <property type="entry name" value="Thioredoxin-like"/>
    <property type="match status" value="1"/>
</dbReference>
<dbReference type="InterPro" id="IPR036249">
    <property type="entry name" value="Thioredoxin-like_sf"/>
</dbReference>
<dbReference type="EMBL" id="MH426725">
    <property type="protein sequence ID" value="AXN57423.1"/>
    <property type="molecule type" value="Genomic_DNA"/>
</dbReference>
<protein>
    <recommendedName>
        <fullName evidence="3">Thioredoxin</fullName>
    </recommendedName>
</protein>
<accession>A0A346FHZ3</accession>
<name>A0A346FHZ3_9CAUD</name>
<dbReference type="Gene3D" id="3.40.30.10">
    <property type="entry name" value="Glutaredoxin"/>
    <property type="match status" value="1"/>
</dbReference>